<dbReference type="EMBL" id="LAZR01007160">
    <property type="protein sequence ID" value="KKM87046.1"/>
    <property type="molecule type" value="Genomic_DNA"/>
</dbReference>
<accession>A0A0F9LIQ7</accession>
<dbReference type="PROSITE" id="PS51740">
    <property type="entry name" value="SPOVT_ABRB"/>
    <property type="match status" value="1"/>
</dbReference>
<keyword evidence="3" id="KW-0677">Repeat</keyword>
<keyword evidence="5" id="KW-0238">DNA-binding</keyword>
<evidence type="ECO:0000313" key="8">
    <source>
        <dbReference type="EMBL" id="KKM87046.1"/>
    </source>
</evidence>
<evidence type="ECO:0000256" key="1">
    <source>
        <dbReference type="ARBA" id="ARBA00013860"/>
    </source>
</evidence>
<dbReference type="InterPro" id="IPR007159">
    <property type="entry name" value="SpoVT-AbrB_dom"/>
</dbReference>
<dbReference type="InterPro" id="IPR003444">
    <property type="entry name" value="MraZ"/>
</dbReference>
<gene>
    <name evidence="8" type="ORF">LCGC14_1272830</name>
</gene>
<dbReference type="PANTHER" id="PTHR34701">
    <property type="entry name" value="TRANSCRIPTIONAL REGULATOR MRAZ"/>
    <property type="match status" value="1"/>
</dbReference>
<feature type="non-terminal residue" evidence="8">
    <location>
        <position position="1"/>
    </location>
</feature>
<evidence type="ECO:0000256" key="4">
    <source>
        <dbReference type="ARBA" id="ARBA00023015"/>
    </source>
</evidence>
<dbReference type="PANTHER" id="PTHR34701:SF1">
    <property type="entry name" value="TRANSCRIPTIONAL REGULATOR MRAZ"/>
    <property type="match status" value="1"/>
</dbReference>
<dbReference type="HAMAP" id="MF_01008">
    <property type="entry name" value="MraZ"/>
    <property type="match status" value="1"/>
</dbReference>
<dbReference type="GO" id="GO:2000143">
    <property type="term" value="P:negative regulation of DNA-templated transcription initiation"/>
    <property type="evidence" value="ECO:0007669"/>
    <property type="project" value="TreeGrafter"/>
</dbReference>
<evidence type="ECO:0000256" key="6">
    <source>
        <dbReference type="ARBA" id="ARBA00023163"/>
    </source>
</evidence>
<dbReference type="InterPro" id="IPR020603">
    <property type="entry name" value="MraZ_dom"/>
</dbReference>
<evidence type="ECO:0000256" key="2">
    <source>
        <dbReference type="ARBA" id="ARBA00022490"/>
    </source>
</evidence>
<sequence>LSPEGCLEIYTPEGFDEMSNLVTAEPATHLKGRRLRRGFFARSWDAELDRQGRILIPAQLRETAQLNRAVIVNGRRECLEVWNRDRWQKELEEVEAAYAAELESLE</sequence>
<dbReference type="AlphaFoldDB" id="A0A0F9LIQ7"/>
<dbReference type="GO" id="GO:0000976">
    <property type="term" value="F:transcription cis-regulatory region binding"/>
    <property type="evidence" value="ECO:0007669"/>
    <property type="project" value="TreeGrafter"/>
</dbReference>
<comment type="caution">
    <text evidence="8">The sequence shown here is derived from an EMBL/GenBank/DDBJ whole genome shotgun (WGS) entry which is preliminary data.</text>
</comment>
<keyword evidence="2" id="KW-0963">Cytoplasm</keyword>
<keyword evidence="6" id="KW-0804">Transcription</keyword>
<keyword evidence="4" id="KW-0805">Transcription regulation</keyword>
<name>A0A0F9LIQ7_9ZZZZ</name>
<feature type="domain" description="SpoVT-AbrB" evidence="7">
    <location>
        <begin position="43"/>
        <end position="86"/>
    </location>
</feature>
<organism evidence="8">
    <name type="scientific">marine sediment metagenome</name>
    <dbReference type="NCBI Taxonomy" id="412755"/>
    <lineage>
        <taxon>unclassified sequences</taxon>
        <taxon>metagenomes</taxon>
        <taxon>ecological metagenomes</taxon>
    </lineage>
</organism>
<dbReference type="InterPro" id="IPR035644">
    <property type="entry name" value="MraZ_C"/>
</dbReference>
<evidence type="ECO:0000256" key="3">
    <source>
        <dbReference type="ARBA" id="ARBA00022737"/>
    </source>
</evidence>
<evidence type="ECO:0000259" key="7">
    <source>
        <dbReference type="PROSITE" id="PS51740"/>
    </source>
</evidence>
<dbReference type="InterPro" id="IPR038619">
    <property type="entry name" value="MraZ_sf"/>
</dbReference>
<protein>
    <recommendedName>
        <fullName evidence="1">Transcriptional regulator MraZ</fullName>
    </recommendedName>
</protein>
<evidence type="ECO:0000256" key="5">
    <source>
        <dbReference type="ARBA" id="ARBA00023125"/>
    </source>
</evidence>
<dbReference type="GO" id="GO:0003700">
    <property type="term" value="F:DNA-binding transcription factor activity"/>
    <property type="evidence" value="ECO:0007669"/>
    <property type="project" value="InterPro"/>
</dbReference>
<proteinExistence type="inferred from homology"/>
<dbReference type="Pfam" id="PF02381">
    <property type="entry name" value="MraZ"/>
    <property type="match status" value="1"/>
</dbReference>
<reference evidence="8" key="1">
    <citation type="journal article" date="2015" name="Nature">
        <title>Complex archaea that bridge the gap between prokaryotes and eukaryotes.</title>
        <authorList>
            <person name="Spang A."/>
            <person name="Saw J.H."/>
            <person name="Jorgensen S.L."/>
            <person name="Zaremba-Niedzwiedzka K."/>
            <person name="Martijn J."/>
            <person name="Lind A.E."/>
            <person name="van Eijk R."/>
            <person name="Schleper C."/>
            <person name="Guy L."/>
            <person name="Ettema T.J."/>
        </authorList>
    </citation>
    <scope>NUCLEOTIDE SEQUENCE</scope>
</reference>
<dbReference type="SUPFAM" id="SSF89447">
    <property type="entry name" value="AbrB/MazE/MraZ-like"/>
    <property type="match status" value="1"/>
</dbReference>
<dbReference type="CDD" id="cd16321">
    <property type="entry name" value="MraZ_C"/>
    <property type="match status" value="1"/>
</dbReference>
<dbReference type="InterPro" id="IPR037914">
    <property type="entry name" value="SpoVT-AbrB_sf"/>
</dbReference>
<dbReference type="Gene3D" id="3.40.1550.20">
    <property type="entry name" value="Transcriptional regulator MraZ domain"/>
    <property type="match status" value="1"/>
</dbReference>